<organism evidence="1 2">
    <name type="scientific">Reinekea marinisedimentorum</name>
    <dbReference type="NCBI Taxonomy" id="230495"/>
    <lineage>
        <taxon>Bacteria</taxon>
        <taxon>Pseudomonadati</taxon>
        <taxon>Pseudomonadota</taxon>
        <taxon>Gammaproteobacteria</taxon>
        <taxon>Oceanospirillales</taxon>
        <taxon>Saccharospirillaceae</taxon>
        <taxon>Reinekea</taxon>
    </lineage>
</organism>
<dbReference type="PANTHER" id="PTHR43657:SF1">
    <property type="entry name" value="ALTERED INHERITANCE OF MITOCHONDRIA PROTEIN 24, MITOCHONDRIAL"/>
    <property type="match status" value="1"/>
</dbReference>
<dbReference type="EMBL" id="SLZR01000019">
    <property type="protein sequence ID" value="TCS37592.1"/>
    <property type="molecule type" value="Genomic_DNA"/>
</dbReference>
<proteinExistence type="predicted"/>
<dbReference type="InterPro" id="IPR002838">
    <property type="entry name" value="AIM24"/>
</dbReference>
<dbReference type="InterPro" id="IPR036983">
    <property type="entry name" value="AIM24_sf"/>
</dbReference>
<dbReference type="Pfam" id="PF01987">
    <property type="entry name" value="AIM24"/>
    <property type="match status" value="1"/>
</dbReference>
<comment type="caution">
    <text evidence="1">The sequence shown here is derived from an EMBL/GenBank/DDBJ whole genome shotgun (WGS) entry which is preliminary data.</text>
</comment>
<sequence length="235" mass="25382">MNSEQEDLHEVALKGHLSGKIRGSQAFSYVDIDLEPGESLTTETDAMSSMDADVDLTAAFNGGFFSGLARKFFGGESLFISRFTNNTDQSRRVTFVQPNPGEIRCKTLNDETLYLQPGAYLASSDGVKLGLSWAGFISFISREGLFRLKVSGTGDVFYGAYGALLEKEVDGEYIVDTSHLVAYEPGVSLKLQLAGGLFSSFFGGEGLVTRVEGQGKIVVQSRSISGLAGWLNPKF</sequence>
<dbReference type="Gene3D" id="3.60.160.10">
    <property type="entry name" value="Mitochondrial biogenesis AIM24"/>
    <property type="match status" value="1"/>
</dbReference>
<reference evidence="1 2" key="1">
    <citation type="submission" date="2019-03" db="EMBL/GenBank/DDBJ databases">
        <title>Genomic Encyclopedia of Archaeal and Bacterial Type Strains, Phase II (KMG-II): from individual species to whole genera.</title>
        <authorList>
            <person name="Goeker M."/>
        </authorList>
    </citation>
    <scope>NUCLEOTIDE SEQUENCE [LARGE SCALE GENOMIC DNA]</scope>
    <source>
        <strain evidence="1 2">DSM 15388</strain>
    </source>
</reference>
<dbReference type="AlphaFoldDB" id="A0A4R3HWQ9"/>
<keyword evidence="2" id="KW-1185">Reference proteome</keyword>
<dbReference type="NCBIfam" id="TIGR00266">
    <property type="entry name" value="TIGR00266 family protein"/>
    <property type="match status" value="1"/>
</dbReference>
<accession>A0A4R3HWQ9</accession>
<evidence type="ECO:0000313" key="1">
    <source>
        <dbReference type="EMBL" id="TCS37592.1"/>
    </source>
</evidence>
<evidence type="ECO:0000313" key="2">
    <source>
        <dbReference type="Proteomes" id="UP000295793"/>
    </source>
</evidence>
<dbReference type="SUPFAM" id="SSF51219">
    <property type="entry name" value="TRAP-like"/>
    <property type="match status" value="1"/>
</dbReference>
<protein>
    <submittedName>
        <fullName evidence="1">Uncharacterized protein (TIGR00266 family)</fullName>
    </submittedName>
</protein>
<dbReference type="PANTHER" id="PTHR43657">
    <property type="entry name" value="TRYPTOPHAN RNA-BINDING ATTENUATOR PROTEIN-LIKE PROTEIN"/>
    <property type="match status" value="1"/>
</dbReference>
<name>A0A4R3HWQ9_9GAMM</name>
<dbReference type="InterPro" id="IPR016031">
    <property type="entry name" value="Trp_RNA-bd_attenuator-like_dom"/>
</dbReference>
<dbReference type="RefSeq" id="WP_243645851.1">
    <property type="nucleotide sequence ID" value="NZ_SLZR01000019.1"/>
</dbReference>
<dbReference type="Proteomes" id="UP000295793">
    <property type="component" value="Unassembled WGS sequence"/>
</dbReference>
<gene>
    <name evidence="1" type="ORF">BCF53_11914</name>
</gene>